<feature type="compositionally biased region" description="Basic and acidic residues" evidence="1">
    <location>
        <begin position="55"/>
        <end position="65"/>
    </location>
</feature>
<evidence type="ECO:0000313" key="3">
    <source>
        <dbReference type="EMBL" id="OJJ51233.1"/>
    </source>
</evidence>
<dbReference type="EMBL" id="KV878336">
    <property type="protein sequence ID" value="OJJ51233.1"/>
    <property type="molecule type" value="Genomic_DNA"/>
</dbReference>
<accession>A0A1L9SVZ9</accession>
<keyword evidence="2" id="KW-1133">Transmembrane helix</keyword>
<dbReference type="GeneID" id="34607726"/>
<feature type="region of interest" description="Disordered" evidence="1">
    <location>
        <begin position="55"/>
        <end position="186"/>
    </location>
</feature>
<keyword evidence="4" id="KW-1185">Reference proteome</keyword>
<organism evidence="3 4">
    <name type="scientific">Penicilliopsis zonata CBS 506.65</name>
    <dbReference type="NCBI Taxonomy" id="1073090"/>
    <lineage>
        <taxon>Eukaryota</taxon>
        <taxon>Fungi</taxon>
        <taxon>Dikarya</taxon>
        <taxon>Ascomycota</taxon>
        <taxon>Pezizomycotina</taxon>
        <taxon>Eurotiomycetes</taxon>
        <taxon>Eurotiomycetidae</taxon>
        <taxon>Eurotiales</taxon>
        <taxon>Aspergillaceae</taxon>
        <taxon>Penicilliopsis</taxon>
    </lineage>
</organism>
<feature type="transmembrane region" description="Helical" evidence="2">
    <location>
        <begin position="29"/>
        <end position="50"/>
    </location>
</feature>
<keyword evidence="2" id="KW-0812">Transmembrane</keyword>
<gene>
    <name evidence="3" type="ORF">ASPZODRAFT_12071</name>
</gene>
<evidence type="ECO:0000256" key="1">
    <source>
        <dbReference type="SAM" id="MobiDB-lite"/>
    </source>
</evidence>
<protein>
    <submittedName>
        <fullName evidence="3">Uncharacterized protein</fullName>
    </submittedName>
</protein>
<proteinExistence type="predicted"/>
<evidence type="ECO:0000256" key="2">
    <source>
        <dbReference type="SAM" id="Phobius"/>
    </source>
</evidence>
<evidence type="ECO:0000313" key="4">
    <source>
        <dbReference type="Proteomes" id="UP000184188"/>
    </source>
</evidence>
<reference evidence="4" key="1">
    <citation type="journal article" date="2017" name="Genome Biol.">
        <title>Comparative genomics reveals high biological diversity and specific adaptations in the industrially and medically important fungal genus Aspergillus.</title>
        <authorList>
            <person name="de Vries R.P."/>
            <person name="Riley R."/>
            <person name="Wiebenga A."/>
            <person name="Aguilar-Osorio G."/>
            <person name="Amillis S."/>
            <person name="Uchima C.A."/>
            <person name="Anderluh G."/>
            <person name="Asadollahi M."/>
            <person name="Askin M."/>
            <person name="Barry K."/>
            <person name="Battaglia E."/>
            <person name="Bayram O."/>
            <person name="Benocci T."/>
            <person name="Braus-Stromeyer S.A."/>
            <person name="Caldana C."/>
            <person name="Canovas D."/>
            <person name="Cerqueira G.C."/>
            <person name="Chen F."/>
            <person name="Chen W."/>
            <person name="Choi C."/>
            <person name="Clum A."/>
            <person name="Dos Santos R.A."/>
            <person name="Damasio A.R."/>
            <person name="Diallinas G."/>
            <person name="Emri T."/>
            <person name="Fekete E."/>
            <person name="Flipphi M."/>
            <person name="Freyberg S."/>
            <person name="Gallo A."/>
            <person name="Gournas C."/>
            <person name="Habgood R."/>
            <person name="Hainaut M."/>
            <person name="Harispe M.L."/>
            <person name="Henrissat B."/>
            <person name="Hilden K.S."/>
            <person name="Hope R."/>
            <person name="Hossain A."/>
            <person name="Karabika E."/>
            <person name="Karaffa L."/>
            <person name="Karanyi Z."/>
            <person name="Krasevec N."/>
            <person name="Kuo A."/>
            <person name="Kusch H."/>
            <person name="LaButti K."/>
            <person name="Lagendijk E.L."/>
            <person name="Lapidus A."/>
            <person name="Levasseur A."/>
            <person name="Lindquist E."/>
            <person name="Lipzen A."/>
            <person name="Logrieco A.F."/>
            <person name="MacCabe A."/>
            <person name="Maekelae M.R."/>
            <person name="Malavazi I."/>
            <person name="Melin P."/>
            <person name="Meyer V."/>
            <person name="Mielnichuk N."/>
            <person name="Miskei M."/>
            <person name="Molnar A.P."/>
            <person name="Mule G."/>
            <person name="Ngan C.Y."/>
            <person name="Orejas M."/>
            <person name="Orosz E."/>
            <person name="Ouedraogo J.P."/>
            <person name="Overkamp K.M."/>
            <person name="Park H.-S."/>
            <person name="Perrone G."/>
            <person name="Piumi F."/>
            <person name="Punt P.J."/>
            <person name="Ram A.F."/>
            <person name="Ramon A."/>
            <person name="Rauscher S."/>
            <person name="Record E."/>
            <person name="Riano-Pachon D.M."/>
            <person name="Robert V."/>
            <person name="Roehrig J."/>
            <person name="Ruller R."/>
            <person name="Salamov A."/>
            <person name="Salih N.S."/>
            <person name="Samson R.A."/>
            <person name="Sandor E."/>
            <person name="Sanguinetti M."/>
            <person name="Schuetze T."/>
            <person name="Sepcic K."/>
            <person name="Shelest E."/>
            <person name="Sherlock G."/>
            <person name="Sophianopoulou V."/>
            <person name="Squina F.M."/>
            <person name="Sun H."/>
            <person name="Susca A."/>
            <person name="Todd R.B."/>
            <person name="Tsang A."/>
            <person name="Unkles S.E."/>
            <person name="van de Wiele N."/>
            <person name="van Rossen-Uffink D."/>
            <person name="Oliveira J.V."/>
            <person name="Vesth T.C."/>
            <person name="Visser J."/>
            <person name="Yu J.-H."/>
            <person name="Zhou M."/>
            <person name="Andersen M.R."/>
            <person name="Archer D.B."/>
            <person name="Baker S.E."/>
            <person name="Benoit I."/>
            <person name="Brakhage A.A."/>
            <person name="Braus G.H."/>
            <person name="Fischer R."/>
            <person name="Frisvad J.C."/>
            <person name="Goldman G.H."/>
            <person name="Houbraken J."/>
            <person name="Oakley B."/>
            <person name="Pocsi I."/>
            <person name="Scazzocchio C."/>
            <person name="Seiboth B."/>
            <person name="vanKuyk P.A."/>
            <person name="Wortman J."/>
            <person name="Dyer P.S."/>
            <person name="Grigoriev I.V."/>
        </authorList>
    </citation>
    <scope>NUCLEOTIDE SEQUENCE [LARGE SCALE GENOMIC DNA]</scope>
    <source>
        <strain evidence="4">CBS 506.65</strain>
    </source>
</reference>
<name>A0A1L9SVZ9_9EURO</name>
<feature type="compositionally biased region" description="Low complexity" evidence="1">
    <location>
        <begin position="135"/>
        <end position="160"/>
    </location>
</feature>
<dbReference type="RefSeq" id="XP_022585743.1">
    <property type="nucleotide sequence ID" value="XM_022721261.1"/>
</dbReference>
<dbReference type="AlphaFoldDB" id="A0A1L9SVZ9"/>
<dbReference type="VEuPathDB" id="FungiDB:ASPZODRAFT_12071"/>
<keyword evidence="2" id="KW-0472">Membrane</keyword>
<dbReference type="Proteomes" id="UP000184188">
    <property type="component" value="Unassembled WGS sequence"/>
</dbReference>
<sequence>MLSFLRRSSCDGSANECEKPTSQMLTMGVPLIISSTLVVTAFAVLTYLYYKRRNRDDREDREERAQGIGYYARDEDVEDLEPTYRQPGNKAANRHDDFYPASSRRGSDASFLDVKDPNGPYHLSDLSESTSTVYQQQGQRPSQQQQPQSQQPQQQQETPGNQPPQNPSGEGWRDLVNENKAVQPHS</sequence>